<dbReference type="GO" id="GO:0005737">
    <property type="term" value="C:cytoplasm"/>
    <property type="evidence" value="ECO:0007669"/>
    <property type="project" value="UniProtKB-SubCell"/>
</dbReference>
<reference evidence="7" key="2">
    <citation type="submission" date="2025-09" db="UniProtKB">
        <authorList>
            <consortium name="Ensembl"/>
        </authorList>
    </citation>
    <scope>IDENTIFICATION</scope>
</reference>
<evidence type="ECO:0000256" key="2">
    <source>
        <dbReference type="ARBA" id="ARBA00004496"/>
    </source>
</evidence>
<evidence type="ECO:0000313" key="8">
    <source>
        <dbReference type="Proteomes" id="UP000261360"/>
    </source>
</evidence>
<dbReference type="GO" id="GO:0005634">
    <property type="term" value="C:nucleus"/>
    <property type="evidence" value="ECO:0007669"/>
    <property type="project" value="UniProtKB-SubCell"/>
</dbReference>
<keyword evidence="8" id="KW-1185">Reference proteome</keyword>
<dbReference type="PANTHER" id="PTHR15628:SF1">
    <property type="entry name" value="RWD DOMAIN-CONTAINING PROTEIN 3"/>
    <property type="match status" value="1"/>
</dbReference>
<organism evidence="7 8">
    <name type="scientific">Seriola lalandi dorsalis</name>
    <dbReference type="NCBI Taxonomy" id="1841481"/>
    <lineage>
        <taxon>Eukaryota</taxon>
        <taxon>Metazoa</taxon>
        <taxon>Chordata</taxon>
        <taxon>Craniata</taxon>
        <taxon>Vertebrata</taxon>
        <taxon>Euteleostomi</taxon>
        <taxon>Actinopterygii</taxon>
        <taxon>Neopterygii</taxon>
        <taxon>Teleostei</taxon>
        <taxon>Neoteleostei</taxon>
        <taxon>Acanthomorphata</taxon>
        <taxon>Carangaria</taxon>
        <taxon>Carangiformes</taxon>
        <taxon>Carangidae</taxon>
        <taxon>Seriola</taxon>
    </lineage>
</organism>
<dbReference type="InterPro" id="IPR038840">
    <property type="entry name" value="RWDD3"/>
</dbReference>
<sequence length="272" mass="30668">MGEEEEETKFSSQDGLLVQINTTVPGERGLNLSLLFHLHPQYPSCPPDISVSSTAFSRNQCHSIRQRLLERAAALPPEPMVHQLVDWLQQSEEVTEGCRGAEEEVKDRGREERWTAVLSLDHIRSRSRYIGLLERWSQQLQLPGRLLLGQSILVILQGARADIKEFCRLLKTVKVDVDSSGKKCKERMMKVLIETPSYSSCGHGYGSLDSDVAGGTYDAHTVVSQHLQCLCVSVRLQRFVVKEYQSSAELTAVFQELHMTELYQQILPSLSD</sequence>
<proteinExistence type="predicted"/>
<accession>A0A3B4XRL4</accession>
<dbReference type="GeneTree" id="ENSGT00390000000954"/>
<reference evidence="7" key="1">
    <citation type="submission" date="2025-08" db="UniProtKB">
        <authorList>
            <consortium name="Ensembl"/>
        </authorList>
    </citation>
    <scope>IDENTIFICATION</scope>
</reference>
<evidence type="ECO:0000256" key="4">
    <source>
        <dbReference type="ARBA" id="ARBA00022490"/>
    </source>
</evidence>
<keyword evidence="4" id="KW-0963">Cytoplasm</keyword>
<evidence type="ECO:0000313" key="7">
    <source>
        <dbReference type="Ensembl" id="ENSSLDP00000018295.1"/>
    </source>
</evidence>
<dbReference type="Pfam" id="PF05773">
    <property type="entry name" value="RWD"/>
    <property type="match status" value="1"/>
</dbReference>
<name>A0A3B4XRL4_SERLL</name>
<dbReference type="SUPFAM" id="SSF54495">
    <property type="entry name" value="UBC-like"/>
    <property type="match status" value="1"/>
</dbReference>
<dbReference type="AlphaFoldDB" id="A0A3B4XRL4"/>
<dbReference type="GO" id="GO:0033235">
    <property type="term" value="P:positive regulation of protein sumoylation"/>
    <property type="evidence" value="ECO:0007669"/>
    <property type="project" value="InterPro"/>
</dbReference>
<dbReference type="Proteomes" id="UP000261360">
    <property type="component" value="Unplaced"/>
</dbReference>
<dbReference type="InterPro" id="IPR016135">
    <property type="entry name" value="UBQ-conjugating_enzyme/RWD"/>
</dbReference>
<comment type="subcellular location">
    <subcellularLocation>
        <location evidence="2">Cytoplasm</location>
    </subcellularLocation>
    <subcellularLocation>
        <location evidence="1">Nucleus</location>
    </subcellularLocation>
</comment>
<dbReference type="STRING" id="1841481.ENSSLDP00000018295"/>
<dbReference type="Ensembl" id="ENSSLDT00000018919.1">
    <property type="protein sequence ID" value="ENSSLDP00000018295.1"/>
    <property type="gene ID" value="ENSSLDG00000014401.1"/>
</dbReference>
<evidence type="ECO:0000256" key="3">
    <source>
        <dbReference type="ARBA" id="ARBA00015444"/>
    </source>
</evidence>
<dbReference type="PANTHER" id="PTHR15628">
    <property type="entry name" value="RWD DOMAIN-CONTAINING PROTEIN 3"/>
    <property type="match status" value="1"/>
</dbReference>
<dbReference type="Gene3D" id="3.10.110.10">
    <property type="entry name" value="Ubiquitin Conjugating Enzyme"/>
    <property type="match status" value="1"/>
</dbReference>
<evidence type="ECO:0000256" key="5">
    <source>
        <dbReference type="ARBA" id="ARBA00023242"/>
    </source>
</evidence>
<feature type="domain" description="RWD" evidence="6">
    <location>
        <begin position="1"/>
        <end position="95"/>
    </location>
</feature>
<dbReference type="GO" id="GO:1902073">
    <property type="term" value="P:positive regulation of hypoxia-inducible factor-1alpha signaling pathway"/>
    <property type="evidence" value="ECO:0007669"/>
    <property type="project" value="InterPro"/>
</dbReference>
<keyword evidence="5" id="KW-0539">Nucleus</keyword>
<evidence type="ECO:0000259" key="6">
    <source>
        <dbReference type="PROSITE" id="PS50908"/>
    </source>
</evidence>
<dbReference type="PROSITE" id="PS50908">
    <property type="entry name" value="RWD"/>
    <property type="match status" value="1"/>
</dbReference>
<dbReference type="InterPro" id="IPR006575">
    <property type="entry name" value="RWD_dom"/>
</dbReference>
<protein>
    <recommendedName>
        <fullName evidence="3">RWD domain-containing protein 3</fullName>
    </recommendedName>
</protein>
<evidence type="ECO:0000256" key="1">
    <source>
        <dbReference type="ARBA" id="ARBA00004123"/>
    </source>
</evidence>